<accession>A0A2Z7DD27</accession>
<evidence type="ECO:0000259" key="2">
    <source>
        <dbReference type="Pfam" id="PF00407"/>
    </source>
</evidence>
<evidence type="ECO:0000256" key="1">
    <source>
        <dbReference type="ARBA" id="ARBA00009744"/>
    </source>
</evidence>
<proteinExistence type="inferred from homology"/>
<dbReference type="InterPro" id="IPR023393">
    <property type="entry name" value="START-like_dom_sf"/>
</dbReference>
<dbReference type="GO" id="GO:0009738">
    <property type="term" value="P:abscisic acid-activated signaling pathway"/>
    <property type="evidence" value="ECO:0007669"/>
    <property type="project" value="InterPro"/>
</dbReference>
<dbReference type="Proteomes" id="UP000250235">
    <property type="component" value="Unassembled WGS sequence"/>
</dbReference>
<dbReference type="GO" id="GO:0005634">
    <property type="term" value="C:nucleus"/>
    <property type="evidence" value="ECO:0007669"/>
    <property type="project" value="TreeGrafter"/>
</dbReference>
<dbReference type="EMBL" id="KQ987720">
    <property type="protein sequence ID" value="KZV57057.1"/>
    <property type="molecule type" value="Genomic_DNA"/>
</dbReference>
<dbReference type="GO" id="GO:0038023">
    <property type="term" value="F:signaling receptor activity"/>
    <property type="evidence" value="ECO:0007669"/>
    <property type="project" value="InterPro"/>
</dbReference>
<dbReference type="AlphaFoldDB" id="A0A2Z7DD27"/>
<dbReference type="GO" id="GO:0006952">
    <property type="term" value="P:defense response"/>
    <property type="evidence" value="ECO:0007669"/>
    <property type="project" value="InterPro"/>
</dbReference>
<evidence type="ECO:0000313" key="4">
    <source>
        <dbReference type="Proteomes" id="UP000250235"/>
    </source>
</evidence>
<dbReference type="InterPro" id="IPR000916">
    <property type="entry name" value="Bet_v_I/MLP"/>
</dbReference>
<gene>
    <name evidence="3" type="ORF">F511_05931</name>
</gene>
<dbReference type="PRINTS" id="PR00634">
    <property type="entry name" value="BETALLERGEN"/>
</dbReference>
<dbReference type="PANTHER" id="PTHR31213:SF201">
    <property type="entry name" value="OS03G0300400 PROTEIN"/>
    <property type="match status" value="1"/>
</dbReference>
<name>A0A2Z7DD27_9LAMI</name>
<dbReference type="SUPFAM" id="SSF55961">
    <property type="entry name" value="Bet v1-like"/>
    <property type="match status" value="1"/>
</dbReference>
<sequence>MLVSAIEHHGSLKWSWNGQNDRSGMGTEDTMQSSRSSRGMLWHDVILVVNDEKTAERRENDGTARILMMSFTHDIHLGTTLIDKFKIVDTANPAVKVTIIEGPMFGEKMEALESEKWFVDSGDGGCIIKWKTRHHLKPGHTHVPEEESKSLKELSVKFLAATEAYLVAHPHVST</sequence>
<dbReference type="GO" id="GO:0004864">
    <property type="term" value="F:protein phosphatase inhibitor activity"/>
    <property type="evidence" value="ECO:0007669"/>
    <property type="project" value="InterPro"/>
</dbReference>
<evidence type="ECO:0000313" key="3">
    <source>
        <dbReference type="EMBL" id="KZV57057.1"/>
    </source>
</evidence>
<keyword evidence="4" id="KW-1185">Reference proteome</keyword>
<dbReference type="Pfam" id="PF00407">
    <property type="entry name" value="Bet_v_1"/>
    <property type="match status" value="1"/>
</dbReference>
<dbReference type="InterPro" id="IPR050279">
    <property type="entry name" value="Plant_def-hormone_signal"/>
</dbReference>
<feature type="domain" description="Bet v I/Major latex protein" evidence="2">
    <location>
        <begin position="60"/>
        <end position="168"/>
    </location>
</feature>
<organism evidence="3 4">
    <name type="scientific">Dorcoceras hygrometricum</name>
    <dbReference type="NCBI Taxonomy" id="472368"/>
    <lineage>
        <taxon>Eukaryota</taxon>
        <taxon>Viridiplantae</taxon>
        <taxon>Streptophyta</taxon>
        <taxon>Embryophyta</taxon>
        <taxon>Tracheophyta</taxon>
        <taxon>Spermatophyta</taxon>
        <taxon>Magnoliopsida</taxon>
        <taxon>eudicotyledons</taxon>
        <taxon>Gunneridae</taxon>
        <taxon>Pentapetalae</taxon>
        <taxon>asterids</taxon>
        <taxon>lamiids</taxon>
        <taxon>Lamiales</taxon>
        <taxon>Gesneriaceae</taxon>
        <taxon>Didymocarpoideae</taxon>
        <taxon>Trichosporeae</taxon>
        <taxon>Loxocarpinae</taxon>
        <taxon>Dorcoceras</taxon>
    </lineage>
</organism>
<dbReference type="InterPro" id="IPR024949">
    <property type="entry name" value="Bet_v_I_allergen"/>
</dbReference>
<protein>
    <submittedName>
        <fullName evidence="3">Pathogenesis-related protein STH-2-like</fullName>
    </submittedName>
</protein>
<reference evidence="3 4" key="1">
    <citation type="journal article" date="2015" name="Proc. Natl. Acad. Sci. U.S.A.">
        <title>The resurrection genome of Boea hygrometrica: A blueprint for survival of dehydration.</title>
        <authorList>
            <person name="Xiao L."/>
            <person name="Yang G."/>
            <person name="Zhang L."/>
            <person name="Yang X."/>
            <person name="Zhao S."/>
            <person name="Ji Z."/>
            <person name="Zhou Q."/>
            <person name="Hu M."/>
            <person name="Wang Y."/>
            <person name="Chen M."/>
            <person name="Xu Y."/>
            <person name="Jin H."/>
            <person name="Xiao X."/>
            <person name="Hu G."/>
            <person name="Bao F."/>
            <person name="Hu Y."/>
            <person name="Wan P."/>
            <person name="Li L."/>
            <person name="Deng X."/>
            <person name="Kuang T."/>
            <person name="Xiang C."/>
            <person name="Zhu J.K."/>
            <person name="Oliver M.J."/>
            <person name="He Y."/>
        </authorList>
    </citation>
    <scope>NUCLEOTIDE SEQUENCE [LARGE SCALE GENOMIC DNA]</scope>
    <source>
        <strain evidence="4">cv. XS01</strain>
    </source>
</reference>
<dbReference type="Gene3D" id="3.30.530.20">
    <property type="match status" value="1"/>
</dbReference>
<dbReference type="PANTHER" id="PTHR31213">
    <property type="entry name" value="OS08G0374000 PROTEIN-RELATED"/>
    <property type="match status" value="1"/>
</dbReference>
<comment type="similarity">
    <text evidence="1">Belongs to the BetVI family.</text>
</comment>
<dbReference type="GO" id="GO:0010427">
    <property type="term" value="F:abscisic acid binding"/>
    <property type="evidence" value="ECO:0007669"/>
    <property type="project" value="InterPro"/>
</dbReference>
<dbReference type="GO" id="GO:0005737">
    <property type="term" value="C:cytoplasm"/>
    <property type="evidence" value="ECO:0007669"/>
    <property type="project" value="TreeGrafter"/>
</dbReference>